<accession>A0A2T9ZDP3</accession>
<proteinExistence type="predicted"/>
<keyword evidence="3" id="KW-1185">Reference proteome</keyword>
<organism evidence="2 3">
    <name type="scientific">Smittium megazygosporum</name>
    <dbReference type="NCBI Taxonomy" id="133381"/>
    <lineage>
        <taxon>Eukaryota</taxon>
        <taxon>Fungi</taxon>
        <taxon>Fungi incertae sedis</taxon>
        <taxon>Zoopagomycota</taxon>
        <taxon>Kickxellomycotina</taxon>
        <taxon>Harpellomycetes</taxon>
        <taxon>Harpellales</taxon>
        <taxon>Legeriomycetaceae</taxon>
        <taxon>Smittium</taxon>
    </lineage>
</organism>
<feature type="chain" id="PRO_5015562573" evidence="1">
    <location>
        <begin position="20"/>
        <end position="135"/>
    </location>
</feature>
<dbReference type="Proteomes" id="UP000245609">
    <property type="component" value="Unassembled WGS sequence"/>
</dbReference>
<sequence length="135" mass="15192">MKALTFCFCVFLLTNLCNGETFDFSGNEDHLEGEKISVVNGQKTTSKVSLDGDQVAEVIENVETLFTLPKYERVLNRDIFGLGANALVMKDDSIWGYRFVPLCLDQEEEPDDITVSSQNIEEFTDAINNIMELLI</sequence>
<evidence type="ECO:0000313" key="3">
    <source>
        <dbReference type="Proteomes" id="UP000245609"/>
    </source>
</evidence>
<dbReference type="EMBL" id="MBFS01000355">
    <property type="protein sequence ID" value="PVV02706.1"/>
    <property type="molecule type" value="Genomic_DNA"/>
</dbReference>
<feature type="signal peptide" evidence="1">
    <location>
        <begin position="1"/>
        <end position="19"/>
    </location>
</feature>
<evidence type="ECO:0000256" key="1">
    <source>
        <dbReference type="SAM" id="SignalP"/>
    </source>
</evidence>
<gene>
    <name evidence="2" type="ORF">BB560_002834</name>
</gene>
<name>A0A2T9ZDP3_9FUNG</name>
<dbReference type="AlphaFoldDB" id="A0A2T9ZDP3"/>
<reference evidence="2 3" key="1">
    <citation type="journal article" date="2018" name="MBio">
        <title>Comparative Genomics Reveals the Core Gene Toolbox for the Fungus-Insect Symbiosis.</title>
        <authorList>
            <person name="Wang Y."/>
            <person name="Stata M."/>
            <person name="Wang W."/>
            <person name="Stajich J.E."/>
            <person name="White M.M."/>
            <person name="Moncalvo J.M."/>
        </authorList>
    </citation>
    <scope>NUCLEOTIDE SEQUENCE [LARGE SCALE GENOMIC DNA]</scope>
    <source>
        <strain evidence="2 3">SC-DP-2</strain>
    </source>
</reference>
<evidence type="ECO:0000313" key="2">
    <source>
        <dbReference type="EMBL" id="PVV02706.1"/>
    </source>
</evidence>
<keyword evidence="1" id="KW-0732">Signal</keyword>
<comment type="caution">
    <text evidence="2">The sequence shown here is derived from an EMBL/GenBank/DDBJ whole genome shotgun (WGS) entry which is preliminary data.</text>
</comment>
<protein>
    <submittedName>
        <fullName evidence="2">Uncharacterized protein</fullName>
    </submittedName>
</protein>